<proteinExistence type="predicted"/>
<gene>
    <name evidence="1" type="ORF">NECAME_16548</name>
</gene>
<keyword evidence="2" id="KW-1185">Reference proteome</keyword>
<name>W2TY88_NECAM</name>
<dbReference type="Proteomes" id="UP000053676">
    <property type="component" value="Unassembled WGS sequence"/>
</dbReference>
<dbReference type="AlphaFoldDB" id="W2TY88"/>
<organism evidence="1 2">
    <name type="scientific">Necator americanus</name>
    <name type="common">Human hookworm</name>
    <dbReference type="NCBI Taxonomy" id="51031"/>
    <lineage>
        <taxon>Eukaryota</taxon>
        <taxon>Metazoa</taxon>
        <taxon>Ecdysozoa</taxon>
        <taxon>Nematoda</taxon>
        <taxon>Chromadorea</taxon>
        <taxon>Rhabditida</taxon>
        <taxon>Rhabditina</taxon>
        <taxon>Rhabditomorpha</taxon>
        <taxon>Strongyloidea</taxon>
        <taxon>Ancylostomatidae</taxon>
        <taxon>Bunostominae</taxon>
        <taxon>Necator</taxon>
    </lineage>
</organism>
<reference evidence="2" key="1">
    <citation type="journal article" date="2014" name="Nat. Genet.">
        <title>Genome of the human hookworm Necator americanus.</title>
        <authorList>
            <person name="Tang Y.T."/>
            <person name="Gao X."/>
            <person name="Rosa B.A."/>
            <person name="Abubucker S."/>
            <person name="Hallsworth-Pepin K."/>
            <person name="Martin J."/>
            <person name="Tyagi R."/>
            <person name="Heizer E."/>
            <person name="Zhang X."/>
            <person name="Bhonagiri-Palsikar V."/>
            <person name="Minx P."/>
            <person name="Warren W.C."/>
            <person name="Wang Q."/>
            <person name="Zhan B."/>
            <person name="Hotez P.J."/>
            <person name="Sternberg P.W."/>
            <person name="Dougall A."/>
            <person name="Gaze S.T."/>
            <person name="Mulvenna J."/>
            <person name="Sotillo J."/>
            <person name="Ranganathan S."/>
            <person name="Rabelo E.M."/>
            <person name="Wilson R.K."/>
            <person name="Felgner P.L."/>
            <person name="Bethony J."/>
            <person name="Hawdon J.M."/>
            <person name="Gasser R.B."/>
            <person name="Loukas A."/>
            <person name="Mitreva M."/>
        </authorList>
    </citation>
    <scope>NUCLEOTIDE SEQUENCE [LARGE SCALE GENOMIC DNA]</scope>
</reference>
<evidence type="ECO:0000313" key="1">
    <source>
        <dbReference type="EMBL" id="ETN85987.1"/>
    </source>
</evidence>
<dbReference type="KEGG" id="nai:NECAME_16548"/>
<evidence type="ECO:0000313" key="2">
    <source>
        <dbReference type="Proteomes" id="UP000053676"/>
    </source>
</evidence>
<sequence length="282" mass="32267">MEEMNLKFKHLNRSPSASIRYQFPNRVVQIHATVIDAVVINIKTTHYGYDGRPRVEVQTVNLHVKLTNEGKMVFFGKLQCDISGNRSEMPIVPQTSTVLVANSTPMVVFDSRLKEFRANRESSIVPQTSTVLVANSTPMVVFDSRLKEFRANRESSINFSRVKQFLTEEEYGVEAIADMRADHQIQDGVVGKSMKRFTTCTRTPGENMDPVGIIVRMQIDDNMRPVDPRICRIAHESNVRGIGFYSRIPLNHRLRQTIKRTEKKRLQLICDPNETIVTDLFN</sequence>
<accession>W2TY88</accession>
<dbReference type="EMBL" id="KI657624">
    <property type="protein sequence ID" value="ETN85987.1"/>
    <property type="molecule type" value="Genomic_DNA"/>
</dbReference>
<protein>
    <submittedName>
        <fullName evidence="1">Uncharacterized protein</fullName>
    </submittedName>
</protein>